<evidence type="ECO:0000313" key="2">
    <source>
        <dbReference type="EMBL" id="NZA24849.1"/>
    </source>
</evidence>
<feature type="compositionally biased region" description="Low complexity" evidence="1">
    <location>
        <begin position="207"/>
        <end position="222"/>
    </location>
</feature>
<gene>
    <name evidence="2" type="ORF">H0E84_00470</name>
</gene>
<evidence type="ECO:0000313" key="3">
    <source>
        <dbReference type="Proteomes" id="UP000578091"/>
    </source>
</evidence>
<dbReference type="Proteomes" id="UP000578091">
    <property type="component" value="Unassembled WGS sequence"/>
</dbReference>
<proteinExistence type="predicted"/>
<dbReference type="AlphaFoldDB" id="A0A853J828"/>
<protein>
    <submittedName>
        <fullName evidence="2">Uncharacterized protein</fullName>
    </submittedName>
</protein>
<reference evidence="2 3" key="1">
    <citation type="submission" date="2020-07" db="EMBL/GenBank/DDBJ databases">
        <title>Luteimonas sp. SJ-92.</title>
        <authorList>
            <person name="Huang X.-X."/>
            <person name="Xu L."/>
            <person name="Sun J.-Q."/>
        </authorList>
    </citation>
    <scope>NUCLEOTIDE SEQUENCE [LARGE SCALE GENOMIC DNA]</scope>
    <source>
        <strain evidence="2 3">SJ-92</strain>
    </source>
</reference>
<comment type="caution">
    <text evidence="2">The sequence shown here is derived from an EMBL/GenBank/DDBJ whole genome shotgun (WGS) entry which is preliminary data.</text>
</comment>
<organism evidence="2 3">
    <name type="scientific">Luteimonas salinisoli</name>
    <dbReference type="NCBI Taxonomy" id="2752307"/>
    <lineage>
        <taxon>Bacteria</taxon>
        <taxon>Pseudomonadati</taxon>
        <taxon>Pseudomonadota</taxon>
        <taxon>Gammaproteobacteria</taxon>
        <taxon>Lysobacterales</taxon>
        <taxon>Lysobacteraceae</taxon>
        <taxon>Luteimonas</taxon>
    </lineage>
</organism>
<evidence type="ECO:0000256" key="1">
    <source>
        <dbReference type="SAM" id="MobiDB-lite"/>
    </source>
</evidence>
<accession>A0A853J828</accession>
<dbReference type="RefSeq" id="WP_180676658.1">
    <property type="nucleotide sequence ID" value="NZ_JACCKA010000005.1"/>
</dbReference>
<feature type="region of interest" description="Disordered" evidence="1">
    <location>
        <begin position="202"/>
        <end position="222"/>
    </location>
</feature>
<dbReference type="EMBL" id="JACCKA010000005">
    <property type="protein sequence ID" value="NZA24849.1"/>
    <property type="molecule type" value="Genomic_DNA"/>
</dbReference>
<name>A0A853J828_9GAMM</name>
<sequence>MTTGKTWPLAAAVLAMALVPGCEDTREPEPQEVAAVSDFEIGRRPALGGADVARAILATGGMADPDAMPVYSDIEFFPVVHADALEAMSGPRQLRRHDIEPDFSAIDFDRQFAFLVAHPNASGSYRAMSSGQYATYFSSVRVSYPDDRVRVHLSGSRLGGLDPITALTARWEGKIYPIDRRGRDLLEVRLDDNLYTYALAAPEDDAPPAGGAASGPAAADPN</sequence>
<keyword evidence="3" id="KW-1185">Reference proteome</keyword>